<reference evidence="2 3" key="1">
    <citation type="submission" date="2016-09" db="EMBL/GenBank/DDBJ databases">
        <title>The draft genome of Dichanthelium oligosanthes: A C3 panicoid grass species.</title>
        <authorList>
            <person name="Studer A.J."/>
            <person name="Schnable J.C."/>
            <person name="Brutnell T.P."/>
        </authorList>
    </citation>
    <scope>NUCLEOTIDE SEQUENCE [LARGE SCALE GENOMIC DNA]</scope>
    <source>
        <strain evidence="3">cv. Kellogg 1175</strain>
        <tissue evidence="2">Leaf</tissue>
    </source>
</reference>
<dbReference type="PANTHER" id="PTHR13132">
    <property type="entry name" value="ALPHA- 1,6 -FUCOSYLTRANSFERASE"/>
    <property type="match status" value="1"/>
</dbReference>
<dbReference type="Proteomes" id="UP000095767">
    <property type="component" value="Unassembled WGS sequence"/>
</dbReference>
<dbReference type="PANTHER" id="PTHR13132:SF29">
    <property type="entry name" value="ALPHA-(1,6)-FUCOSYLTRANSFERASE"/>
    <property type="match status" value="1"/>
</dbReference>
<keyword evidence="1" id="KW-1133">Transmembrane helix</keyword>
<protein>
    <submittedName>
        <fullName evidence="2">Uncharacterized protein</fullName>
    </submittedName>
</protein>
<dbReference type="AlphaFoldDB" id="A0A1E5UJT0"/>
<keyword evidence="1" id="KW-0472">Membrane</keyword>
<accession>A0A1E5UJT0</accession>
<dbReference type="GO" id="GO:0046921">
    <property type="term" value="F:alpha-(1-&gt;6)-fucosyltransferase activity"/>
    <property type="evidence" value="ECO:0007669"/>
    <property type="project" value="TreeGrafter"/>
</dbReference>
<keyword evidence="3" id="KW-1185">Reference proteome</keyword>
<gene>
    <name evidence="2" type="ORF">BAE44_0025913</name>
</gene>
<name>A0A1E5UJT0_9POAL</name>
<proteinExistence type="predicted"/>
<keyword evidence="1" id="KW-0812">Transmembrane</keyword>
<dbReference type="STRING" id="888268.A0A1E5UJT0"/>
<dbReference type="GO" id="GO:0006487">
    <property type="term" value="P:protein N-linked glycosylation"/>
    <property type="evidence" value="ECO:0007669"/>
    <property type="project" value="TreeGrafter"/>
</dbReference>
<dbReference type="EMBL" id="LWDX02074873">
    <property type="protein sequence ID" value="OEL13068.1"/>
    <property type="molecule type" value="Genomic_DNA"/>
</dbReference>
<evidence type="ECO:0000313" key="3">
    <source>
        <dbReference type="Proteomes" id="UP000095767"/>
    </source>
</evidence>
<comment type="caution">
    <text evidence="2">The sequence shown here is derived from an EMBL/GenBank/DDBJ whole genome shotgun (WGS) entry which is preliminary data.</text>
</comment>
<feature type="transmembrane region" description="Helical" evidence="1">
    <location>
        <begin position="33"/>
        <end position="55"/>
    </location>
</feature>
<sequence>MEGAGHSTTSSHRALRRVTTSRKALRIGSPGPYGVWAMGFLSSVCIAYLFGYVLLLPPKGFTQSSLTTKIGTAQSNINKRVNSSCGTRQTPNENAWITEARITHLFNAWSALLNTTSDDVLKRPDVPRPPHLENCRLNVEKNKKSYGQGDDGGAFPRWTLWKGSLGLELFDPALHAKKGVGAANASPGGQYPPWIAGSDEENYPQTRRVQMDIWVHQQPPDCRDPSLQFLVADWERLPRLGIGAQIVAISGLLAIAMKEKRIVVTRYYNRADHDGCKGASRSCWSCYFFQETSPDCQKRAFELVRSNASLANGVVRVKEMSYNSKKIWAVDIHRFHSISATRYLMRFPTEHMCGLLNSARHSAFGMQAAKLVLESIQNYSPEEVIDDTELYPDWSFHFTHIARQRGNLSMAAYMASLGRESSTNCALINFMMATEADFLVGALGSN</sequence>
<evidence type="ECO:0000256" key="1">
    <source>
        <dbReference type="SAM" id="Phobius"/>
    </source>
</evidence>
<organism evidence="2 3">
    <name type="scientific">Dichanthelium oligosanthes</name>
    <dbReference type="NCBI Taxonomy" id="888268"/>
    <lineage>
        <taxon>Eukaryota</taxon>
        <taxon>Viridiplantae</taxon>
        <taxon>Streptophyta</taxon>
        <taxon>Embryophyta</taxon>
        <taxon>Tracheophyta</taxon>
        <taxon>Spermatophyta</taxon>
        <taxon>Magnoliopsida</taxon>
        <taxon>Liliopsida</taxon>
        <taxon>Poales</taxon>
        <taxon>Poaceae</taxon>
        <taxon>PACMAD clade</taxon>
        <taxon>Panicoideae</taxon>
        <taxon>Panicodae</taxon>
        <taxon>Paniceae</taxon>
        <taxon>Dichantheliinae</taxon>
        <taxon>Dichanthelium</taxon>
    </lineage>
</organism>
<evidence type="ECO:0000313" key="2">
    <source>
        <dbReference type="EMBL" id="OEL13068.1"/>
    </source>
</evidence>
<dbReference type="OrthoDB" id="2014825at2759"/>